<gene>
    <name evidence="2" type="ORF">LCGC14_2787370</name>
</gene>
<organism evidence="2">
    <name type="scientific">marine sediment metagenome</name>
    <dbReference type="NCBI Taxonomy" id="412755"/>
    <lineage>
        <taxon>unclassified sequences</taxon>
        <taxon>metagenomes</taxon>
        <taxon>ecological metagenomes</taxon>
    </lineage>
</organism>
<evidence type="ECO:0000256" key="1">
    <source>
        <dbReference type="SAM" id="MobiDB-lite"/>
    </source>
</evidence>
<dbReference type="EMBL" id="LAZR01051956">
    <property type="protein sequence ID" value="KKK84035.1"/>
    <property type="molecule type" value="Genomic_DNA"/>
</dbReference>
<comment type="caution">
    <text evidence="2">The sequence shown here is derived from an EMBL/GenBank/DDBJ whole genome shotgun (WGS) entry which is preliminary data.</text>
</comment>
<feature type="region of interest" description="Disordered" evidence="1">
    <location>
        <begin position="39"/>
        <end position="67"/>
    </location>
</feature>
<feature type="compositionally biased region" description="Polar residues" evidence="1">
    <location>
        <begin position="44"/>
        <end position="53"/>
    </location>
</feature>
<sequence length="92" mass="10666">MLAKIMEAKRSKDWQKDNGQFIPYPASWLSAECWDDEFDKPIQPKSTKPTYTTPEERKKTDDDFRTGKTINMATAMKRIFKDMKGKKGESNG</sequence>
<evidence type="ECO:0000313" key="2">
    <source>
        <dbReference type="EMBL" id="KKK84035.1"/>
    </source>
</evidence>
<dbReference type="AlphaFoldDB" id="A0A0F8ZDL4"/>
<feature type="compositionally biased region" description="Basic and acidic residues" evidence="1">
    <location>
        <begin position="54"/>
        <end position="66"/>
    </location>
</feature>
<reference evidence="2" key="1">
    <citation type="journal article" date="2015" name="Nature">
        <title>Complex archaea that bridge the gap between prokaryotes and eukaryotes.</title>
        <authorList>
            <person name="Spang A."/>
            <person name="Saw J.H."/>
            <person name="Jorgensen S.L."/>
            <person name="Zaremba-Niedzwiedzka K."/>
            <person name="Martijn J."/>
            <person name="Lind A.E."/>
            <person name="van Eijk R."/>
            <person name="Schleper C."/>
            <person name="Guy L."/>
            <person name="Ettema T.J."/>
        </authorList>
    </citation>
    <scope>NUCLEOTIDE SEQUENCE</scope>
</reference>
<name>A0A0F8ZDL4_9ZZZZ</name>
<protein>
    <submittedName>
        <fullName evidence="2">Uncharacterized protein</fullName>
    </submittedName>
</protein>
<feature type="non-terminal residue" evidence="2">
    <location>
        <position position="1"/>
    </location>
</feature>
<proteinExistence type="predicted"/>
<accession>A0A0F8ZDL4</accession>